<gene>
    <name evidence="2" type="ORF">NP493_376g04028</name>
</gene>
<reference evidence="2" key="1">
    <citation type="journal article" date="2023" name="Mol. Biol. Evol.">
        <title>Third-Generation Sequencing Reveals the Adaptive Role of the Epigenome in Three Deep-Sea Polychaetes.</title>
        <authorList>
            <person name="Perez M."/>
            <person name="Aroh O."/>
            <person name="Sun Y."/>
            <person name="Lan Y."/>
            <person name="Juniper S.K."/>
            <person name="Young C.R."/>
            <person name="Angers B."/>
            <person name="Qian P.Y."/>
        </authorList>
    </citation>
    <scope>NUCLEOTIDE SEQUENCE</scope>
    <source>
        <strain evidence="2">R07B-5</strain>
    </source>
</reference>
<evidence type="ECO:0000256" key="1">
    <source>
        <dbReference type="SAM" id="SignalP"/>
    </source>
</evidence>
<proteinExistence type="predicted"/>
<dbReference type="Proteomes" id="UP001209878">
    <property type="component" value="Unassembled WGS sequence"/>
</dbReference>
<dbReference type="AlphaFoldDB" id="A0AAD9L365"/>
<dbReference type="EMBL" id="JAODUO010000374">
    <property type="protein sequence ID" value="KAK2181937.1"/>
    <property type="molecule type" value="Genomic_DNA"/>
</dbReference>
<name>A0AAD9L365_RIDPI</name>
<keyword evidence="1" id="KW-0732">Signal</keyword>
<evidence type="ECO:0000313" key="3">
    <source>
        <dbReference type="Proteomes" id="UP001209878"/>
    </source>
</evidence>
<organism evidence="2 3">
    <name type="scientific">Ridgeia piscesae</name>
    <name type="common">Tubeworm</name>
    <dbReference type="NCBI Taxonomy" id="27915"/>
    <lineage>
        <taxon>Eukaryota</taxon>
        <taxon>Metazoa</taxon>
        <taxon>Spiralia</taxon>
        <taxon>Lophotrochozoa</taxon>
        <taxon>Annelida</taxon>
        <taxon>Polychaeta</taxon>
        <taxon>Sedentaria</taxon>
        <taxon>Canalipalpata</taxon>
        <taxon>Sabellida</taxon>
        <taxon>Siboglinidae</taxon>
        <taxon>Ridgeia</taxon>
    </lineage>
</organism>
<accession>A0AAD9L365</accession>
<comment type="caution">
    <text evidence="2">The sequence shown here is derived from an EMBL/GenBank/DDBJ whole genome shotgun (WGS) entry which is preliminary data.</text>
</comment>
<feature type="signal peptide" evidence="1">
    <location>
        <begin position="1"/>
        <end position="28"/>
    </location>
</feature>
<evidence type="ECO:0000313" key="2">
    <source>
        <dbReference type="EMBL" id="KAK2181937.1"/>
    </source>
</evidence>
<sequence>MSPLLPHGEAVVVCLSVCLALFVKTCSAAEAECDNMYDRYCRLITPDKCYFSYNQRLCCRTCARYNQQLSHDTEEMRCPYGNRNKSCESMETNLCYNIYNRYMCCATCASVRTGMPECRYGDRDVHICPKVDSYMCYDSAIRKRCCGTCAKYDTGRKDCRYGDLRYLFERNGRRYSCEAYVGYFGYRRCRDSRERFFRDTCCQSCHDVDRVRQWYRRSWFY</sequence>
<keyword evidence="3" id="KW-1185">Reference proteome</keyword>
<protein>
    <submittedName>
        <fullName evidence="2">Uncharacterized protein</fullName>
    </submittedName>
</protein>
<feature type="chain" id="PRO_5042076254" evidence="1">
    <location>
        <begin position="29"/>
        <end position="221"/>
    </location>
</feature>